<evidence type="ECO:0000256" key="2">
    <source>
        <dbReference type="ARBA" id="ARBA00008856"/>
    </source>
</evidence>
<dbReference type="GO" id="GO:0005737">
    <property type="term" value="C:cytoplasm"/>
    <property type="evidence" value="ECO:0007669"/>
    <property type="project" value="UniProtKB-SubCell"/>
</dbReference>
<dbReference type="GO" id="GO:0005096">
    <property type="term" value="F:GTPase activator activity"/>
    <property type="evidence" value="ECO:0007669"/>
    <property type="project" value="UniProtKB-KW"/>
</dbReference>
<dbReference type="EMBL" id="JACGWM010000003">
    <property type="protein sequence ID" value="KAL0382756.1"/>
    <property type="molecule type" value="Genomic_DNA"/>
</dbReference>
<comment type="subcellular location">
    <subcellularLocation>
        <location evidence="1">Cytoplasm</location>
    </subcellularLocation>
</comment>
<dbReference type="InterPro" id="IPR026147">
    <property type="entry name" value="Rab3GAP1_conserved"/>
</dbReference>
<dbReference type="AlphaFoldDB" id="A0AAW2RTE9"/>
<comment type="caution">
    <text evidence="7">The sequence shown here is derived from an EMBL/GenBank/DDBJ whole genome shotgun (WGS) entry which is preliminary data.</text>
</comment>
<dbReference type="InterPro" id="IPR045700">
    <property type="entry name" value="Rab3GAP1"/>
</dbReference>
<reference evidence="7" key="2">
    <citation type="journal article" date="2024" name="Plant">
        <title>Genomic evolution and insights into agronomic trait innovations of Sesamum species.</title>
        <authorList>
            <person name="Miao H."/>
            <person name="Wang L."/>
            <person name="Qu L."/>
            <person name="Liu H."/>
            <person name="Sun Y."/>
            <person name="Le M."/>
            <person name="Wang Q."/>
            <person name="Wei S."/>
            <person name="Zheng Y."/>
            <person name="Lin W."/>
            <person name="Duan Y."/>
            <person name="Cao H."/>
            <person name="Xiong S."/>
            <person name="Wang X."/>
            <person name="Wei L."/>
            <person name="Li C."/>
            <person name="Ma Q."/>
            <person name="Ju M."/>
            <person name="Zhao R."/>
            <person name="Li G."/>
            <person name="Mu C."/>
            <person name="Tian Q."/>
            <person name="Mei H."/>
            <person name="Zhang T."/>
            <person name="Gao T."/>
            <person name="Zhang H."/>
        </authorList>
    </citation>
    <scope>NUCLEOTIDE SEQUENCE</scope>
    <source>
        <strain evidence="7">KEN8</strain>
    </source>
</reference>
<dbReference type="PANTHER" id="PTHR21422">
    <property type="entry name" value="RAB3 GTPASE-ACTIVATING PROTEIN CATALYTIC SUBUNIT"/>
    <property type="match status" value="1"/>
</dbReference>
<keyword evidence="4" id="KW-0343">GTPase activation</keyword>
<organism evidence="7">
    <name type="scientific">Sesamum calycinum</name>
    <dbReference type="NCBI Taxonomy" id="2727403"/>
    <lineage>
        <taxon>Eukaryota</taxon>
        <taxon>Viridiplantae</taxon>
        <taxon>Streptophyta</taxon>
        <taxon>Embryophyta</taxon>
        <taxon>Tracheophyta</taxon>
        <taxon>Spermatophyta</taxon>
        <taxon>Magnoliopsida</taxon>
        <taxon>eudicotyledons</taxon>
        <taxon>Gunneridae</taxon>
        <taxon>Pentapetalae</taxon>
        <taxon>asterids</taxon>
        <taxon>lamiids</taxon>
        <taxon>Lamiales</taxon>
        <taxon>Pedaliaceae</taxon>
        <taxon>Sesamum</taxon>
    </lineage>
</organism>
<evidence type="ECO:0000256" key="5">
    <source>
        <dbReference type="ARBA" id="ARBA00022490"/>
    </source>
</evidence>
<evidence type="ECO:0000313" key="7">
    <source>
        <dbReference type="EMBL" id="KAL0382756.1"/>
    </source>
</evidence>
<evidence type="ECO:0000256" key="4">
    <source>
        <dbReference type="ARBA" id="ARBA00022468"/>
    </source>
</evidence>
<gene>
    <name evidence="7" type="ORF">Scaly_0562900</name>
</gene>
<keyword evidence="5" id="KW-0963">Cytoplasm</keyword>
<evidence type="ECO:0000259" key="6">
    <source>
        <dbReference type="Pfam" id="PF13890"/>
    </source>
</evidence>
<sequence length="779" mass="87669">MHHFEVHFKLKLTYKTPTYDDEDELQEPDIDVRGSSENIETETHGKTQWDDDCPWSKWYSAEDLVKGFELLAIWSEITAESSLDMAELENASPLEADKWFLYPCLSENLAISDGRAIGFASQLHLLVKALEMSSEAKFIEDFVSVENLGSENLKSSAVVPPPTVLDRVLKDLFHEVMEAQPDSSLSEHKSSRSIKGAPLESLFAQFCLHALWFGNCSIRAIAVLWIEFVREVRWCWEESQPLPRMPTNGTIDLSTCLINQKLHMLAVCIDKKRREVKGQYDGTNDPLTSRAQEDLQVPMEFSASHGVSEGFGKKHDRKNYNMSSDVGLHLNSLYPIGSPKSGNLGLLEWNGSSGVAGSMMLLKARKIMHAPITQDPPLMTEDMHEERLRAAVALGDSFSFSGQLERDILASVYGKGGSHLRMYEKFQNPAESLKAAHNLPFCNQHHPGLPFIFLYQDMSAFKAANLEAVFEDFIRWHSPKDWENDDTEQTGVSQINATEVSEIKWPPSGRLSERMSDFGNSWRKIWNEALPLPASQQKPLLDPNREGEKFGLSDHFPTKMWPKFDLLVAHSTISDSDVIEDLRRLCTTFGHIEKLILLAASLHRKFLQSPHLAEAIFSDCYDYYLPNMGTGSAKGDTKKEFDRRQQVSLRDRNLIIGMFPPPTANQSWRKVLSMGNLLNGHEPILREIIFSKRDHKKNGDKVEAAGGAASGGEGPIKVEPAEVEDESNKPAVVTFPRQSFPPLKLEAEAEEGERNTNPVLLWQSSLCALCVIFYSQGFV</sequence>
<accession>A0AAW2RTE9</accession>
<feature type="domain" description="Rab3GAP catalytic subunit conserved" evidence="6">
    <location>
        <begin position="453"/>
        <end position="549"/>
    </location>
</feature>
<name>A0AAW2RTE9_9LAMI</name>
<reference evidence="7" key="1">
    <citation type="submission" date="2020-06" db="EMBL/GenBank/DDBJ databases">
        <authorList>
            <person name="Li T."/>
            <person name="Hu X."/>
            <person name="Zhang T."/>
            <person name="Song X."/>
            <person name="Zhang H."/>
            <person name="Dai N."/>
            <person name="Sheng W."/>
            <person name="Hou X."/>
            <person name="Wei L."/>
        </authorList>
    </citation>
    <scope>NUCLEOTIDE SEQUENCE</scope>
    <source>
        <strain evidence="7">KEN8</strain>
        <tissue evidence="7">Leaf</tissue>
    </source>
</reference>
<proteinExistence type="inferred from homology"/>
<comment type="similarity">
    <text evidence="2">Belongs to the Rab3-GAP catalytic subunit family.</text>
</comment>
<evidence type="ECO:0000256" key="3">
    <source>
        <dbReference type="ARBA" id="ARBA00015817"/>
    </source>
</evidence>
<feature type="domain" description="Rab3GAP catalytic subunit conserved" evidence="6">
    <location>
        <begin position="350"/>
        <end position="411"/>
    </location>
</feature>
<dbReference type="PANTHER" id="PTHR21422:SF9">
    <property type="entry name" value="RAB3 GTPASE-ACTIVATING PROTEIN CATALYTIC SUBUNIT"/>
    <property type="match status" value="1"/>
</dbReference>
<evidence type="ECO:0000256" key="1">
    <source>
        <dbReference type="ARBA" id="ARBA00004496"/>
    </source>
</evidence>
<protein>
    <recommendedName>
        <fullName evidence="3">Rab3 GTPase-activating protein catalytic subunit</fullName>
    </recommendedName>
</protein>
<dbReference type="Pfam" id="PF13890">
    <property type="entry name" value="Rab3-GTPase_cat"/>
    <property type="match status" value="2"/>
</dbReference>